<keyword evidence="1" id="KW-0812">Transmembrane</keyword>
<dbReference type="RefSeq" id="WP_013560540.1">
    <property type="nucleotide sequence ID" value="NC_014960.1"/>
</dbReference>
<reference evidence="2 3" key="1">
    <citation type="submission" date="2010-12" db="EMBL/GenBank/DDBJ databases">
        <title>Whole genome sequence of Anaerolinea thermophila UNI-1.</title>
        <authorList>
            <person name="Narita-Yamada S."/>
            <person name="Kishi E."/>
            <person name="Watanabe Y."/>
            <person name="Takasaki K."/>
            <person name="Ankai A."/>
            <person name="Oguchi A."/>
            <person name="Fukui S."/>
            <person name="Takahashi M."/>
            <person name="Yashiro I."/>
            <person name="Hosoyama A."/>
            <person name="Sekiguchi Y."/>
            <person name="Hanada S."/>
            <person name="Fujita N."/>
        </authorList>
    </citation>
    <scope>NUCLEOTIDE SEQUENCE [LARGE SCALE GENOMIC DNA]</scope>
    <source>
        <strain evidence="3">DSM 14523 / JCM 11388 / NBRC 100420 / UNI-1</strain>
    </source>
</reference>
<keyword evidence="1" id="KW-0472">Membrane</keyword>
<evidence type="ECO:0000313" key="3">
    <source>
        <dbReference type="Proteomes" id="UP000008922"/>
    </source>
</evidence>
<name>E8MXT9_ANATU</name>
<dbReference type="STRING" id="926569.ANT_21440"/>
<evidence type="ECO:0000313" key="2">
    <source>
        <dbReference type="EMBL" id="BAJ64170.1"/>
    </source>
</evidence>
<feature type="transmembrane region" description="Helical" evidence="1">
    <location>
        <begin position="257"/>
        <end position="278"/>
    </location>
</feature>
<keyword evidence="3" id="KW-1185">Reference proteome</keyword>
<dbReference type="HOGENOM" id="CLU_965228_0_0_0"/>
<gene>
    <name evidence="2" type="ordered locus">ANT_21440</name>
</gene>
<protein>
    <submittedName>
        <fullName evidence="2">Hypothetical membrane protein</fullName>
    </submittedName>
</protein>
<feature type="transmembrane region" description="Helical" evidence="1">
    <location>
        <begin position="106"/>
        <end position="124"/>
    </location>
</feature>
<dbReference type="eggNOG" id="COG2064">
    <property type="taxonomic scope" value="Bacteria"/>
</dbReference>
<dbReference type="KEGG" id="atm:ANT_21440"/>
<organism evidence="2 3">
    <name type="scientific">Anaerolinea thermophila (strain DSM 14523 / JCM 11388 / NBRC 100420 / UNI-1)</name>
    <dbReference type="NCBI Taxonomy" id="926569"/>
    <lineage>
        <taxon>Bacteria</taxon>
        <taxon>Bacillati</taxon>
        <taxon>Chloroflexota</taxon>
        <taxon>Anaerolineae</taxon>
        <taxon>Anaerolineales</taxon>
        <taxon>Anaerolineaceae</taxon>
        <taxon>Anaerolinea</taxon>
    </lineage>
</organism>
<dbReference type="Proteomes" id="UP000008922">
    <property type="component" value="Chromosome"/>
</dbReference>
<proteinExistence type="predicted"/>
<dbReference type="InParanoid" id="E8MXT9"/>
<accession>E8MXT9</accession>
<sequence>MDVNQLLMPVSLALLAWGIAQNVKIGGGKTARALQDYYAAQTPKQSRQEAIGEAVAGRLLSLKTWEDHLRWAQRGGQYLGQSLGGVVFQSLLFAGAGLLVVMVNPAPLSLLVPVMAFAYPLVRLRSKANTVRKRVFRTLPETAALIAAELAAGTAPDVAVARAAAIPGPLSALLKEAVEQSRQTGRPLFSRKPIGGTLVEVMGHSGIPALHAFGSQLDLVASKGVAGAALMSEIARALGQEYRARLQSEVEKLDSRLTLVVALFFFVPFVGLLLFASLRPVLQIFLGG</sequence>
<dbReference type="AlphaFoldDB" id="E8MXT9"/>
<evidence type="ECO:0000256" key="1">
    <source>
        <dbReference type="SAM" id="Phobius"/>
    </source>
</evidence>
<dbReference type="EMBL" id="AP012029">
    <property type="protein sequence ID" value="BAJ64170.1"/>
    <property type="molecule type" value="Genomic_DNA"/>
</dbReference>
<keyword evidence="1" id="KW-1133">Transmembrane helix</keyword>
<feature type="transmembrane region" description="Helical" evidence="1">
    <location>
        <begin position="78"/>
        <end position="100"/>
    </location>
</feature>